<dbReference type="PROSITE" id="PS50104">
    <property type="entry name" value="TIR"/>
    <property type="match status" value="1"/>
</dbReference>
<comment type="caution">
    <text evidence="13">The sequence shown here is derived from an EMBL/GenBank/DDBJ whole genome shotgun (WGS) entry which is preliminary data.</text>
</comment>
<dbReference type="SMART" id="SM00255">
    <property type="entry name" value="TIR"/>
    <property type="match status" value="1"/>
</dbReference>
<dbReference type="Gene3D" id="1.10.150.50">
    <property type="entry name" value="Transcription Factor, Ets-1"/>
    <property type="match status" value="2"/>
</dbReference>
<dbReference type="InterPro" id="IPR000157">
    <property type="entry name" value="TIR_dom"/>
</dbReference>
<evidence type="ECO:0000256" key="7">
    <source>
        <dbReference type="ARBA" id="ARBA00022801"/>
    </source>
</evidence>
<evidence type="ECO:0000256" key="3">
    <source>
        <dbReference type="ARBA" id="ARBA00011982"/>
    </source>
</evidence>
<evidence type="ECO:0000256" key="6">
    <source>
        <dbReference type="ARBA" id="ARBA00022737"/>
    </source>
</evidence>
<keyword evidence="9" id="KW-0520">NAD</keyword>
<dbReference type="Pfam" id="PF07647">
    <property type="entry name" value="SAM_2"/>
    <property type="match status" value="1"/>
</dbReference>
<comment type="similarity">
    <text evidence="2">Belongs to the SARM1 family.</text>
</comment>
<dbReference type="GO" id="GO:0045087">
    <property type="term" value="P:innate immune response"/>
    <property type="evidence" value="ECO:0007669"/>
    <property type="project" value="UniProtKB-KW"/>
</dbReference>
<dbReference type="FunFam" id="1.10.150.50:FF:000043">
    <property type="entry name" value="Sterile alpha and TIR motif-containing 1"/>
    <property type="match status" value="1"/>
</dbReference>
<dbReference type="PANTHER" id="PTHR22998:SF1">
    <property type="entry name" value="NAD(+) HYDROLASE SARM1"/>
    <property type="match status" value="1"/>
</dbReference>
<dbReference type="GO" id="GO:0007165">
    <property type="term" value="P:signal transduction"/>
    <property type="evidence" value="ECO:0007669"/>
    <property type="project" value="InterPro"/>
</dbReference>
<dbReference type="InterPro" id="IPR039184">
    <property type="entry name" value="SARM1"/>
</dbReference>
<evidence type="ECO:0000259" key="11">
    <source>
        <dbReference type="PROSITE" id="PS50104"/>
    </source>
</evidence>
<evidence type="ECO:0000256" key="2">
    <source>
        <dbReference type="ARBA" id="ARBA00008291"/>
    </source>
</evidence>
<accession>A0A9D4S5T4</accession>
<dbReference type="InterPro" id="IPR013761">
    <property type="entry name" value="SAM/pointed_sf"/>
</dbReference>
<evidence type="ECO:0000313" key="14">
    <source>
        <dbReference type="Proteomes" id="UP000828390"/>
    </source>
</evidence>
<dbReference type="CDD" id="cd24153">
    <property type="entry name" value="SARM1_N"/>
    <property type="match status" value="1"/>
</dbReference>
<dbReference type="Pfam" id="PF00536">
    <property type="entry name" value="SAM_1"/>
    <property type="match status" value="1"/>
</dbReference>
<evidence type="ECO:0000256" key="5">
    <source>
        <dbReference type="ARBA" id="ARBA00022588"/>
    </source>
</evidence>
<dbReference type="GO" id="GO:0003953">
    <property type="term" value="F:NAD+ nucleosidase activity"/>
    <property type="evidence" value="ECO:0007669"/>
    <property type="project" value="InterPro"/>
</dbReference>
<keyword evidence="8" id="KW-0391">Immunity</keyword>
<dbReference type="EMBL" id="JAIWYP010000001">
    <property type="protein sequence ID" value="KAH3890942.1"/>
    <property type="molecule type" value="Genomic_DNA"/>
</dbReference>
<sequence length="934" mass="105673">MAEAKFDDIFEDSDIKSNEVDTIHYSDDERDSDSYNIDRFNSSIFPQRSQSDAELTRRDIQSILAGATSAGNFDELDSEPPLSGKRVSESARVFFDLSKIDQEIESSISTAASTKTLKDIRFRLRLNQSPLETIPQDEILVTKKKTKVSYSSLSSCTKTYSSDTLDDIEESDDSIEAEHVEALHVEHYGSYYSKYPLTLNVSQNSTTSGDNHASWQNKHNLKLKYQQFCNVMEKSITELKCATGSAEIKPLTKINETMEEAWNYKVYGRDLAYGLCDIIRNESVLSLLIKNCESDCKEILIATTSLLEQVMSYQNRVMIAEEGLEVVVRMTQKNIGEHNLAMSMTGILENLFKVSEEVSKKVIEFGGLDTILHWSRSTDVKVLRRCAKALSNLSLFGGPENQQTMTHYKVPEWLFPLAFMEDKHIKYYACLSIAVLVANKELEAQVMKSGTLELVLPFVSTEKPDVFAHSDYSHQQGRDPVWLAKLKPLLYSRRPEAQALAAFHFAMEAAIKSEQGKNDVFYDIEVVEPLRKVASSPNAVASRLAREALQLIGEDIPHKLSQQVPIWTTEDVAHWVSQIGFDDYSSRFEECKIDGDMLLQMTESDLVESINMVPGMIRKRFQRELVNLKITADYSSCDPTKIDPWLMSILPDLSQYAYTMLRSGMDRTLLSTTTEEELKSVCGIDNGIHRRIIMGHLSGLPMLLDTDVLPASTNLPGVGALVTRPSIDCGASLSVCPRMVDVFISYRRSTGSQLASLLKVHLQLRGFSVFLDIDRLRAGKFDENLLLNIKLAKHFLLVLTSNALDRCVNDFDRTDWVHKEIVTALNNQCNIIPILDNCEWPEPEQLPEDMRQVCYFNGIRWVHEYQDACINKLESFLRGQIKMLPDKMCQPKVLYKSTKRGSQPNLYPQCTFDLPVPSDWNIEDAPIIGSLVDP</sequence>
<dbReference type="Gene3D" id="3.40.50.10140">
    <property type="entry name" value="Toll/interleukin-1 receptor homology (TIR) domain"/>
    <property type="match status" value="1"/>
</dbReference>
<dbReference type="PROSITE" id="PS50105">
    <property type="entry name" value="SAM_DOMAIN"/>
    <property type="match status" value="1"/>
</dbReference>
<dbReference type="SUPFAM" id="SSF48371">
    <property type="entry name" value="ARM repeat"/>
    <property type="match status" value="1"/>
</dbReference>
<dbReference type="PANTHER" id="PTHR22998">
    <property type="entry name" value="SARM1"/>
    <property type="match status" value="1"/>
</dbReference>
<dbReference type="GO" id="GO:0005737">
    <property type="term" value="C:cytoplasm"/>
    <property type="evidence" value="ECO:0007669"/>
    <property type="project" value="UniProtKB-SubCell"/>
</dbReference>
<dbReference type="SUPFAM" id="SSF47769">
    <property type="entry name" value="SAM/Pointed domain"/>
    <property type="match status" value="2"/>
</dbReference>
<reference evidence="13" key="2">
    <citation type="submission" date="2020-11" db="EMBL/GenBank/DDBJ databases">
        <authorList>
            <person name="McCartney M.A."/>
            <person name="Auch B."/>
            <person name="Kono T."/>
            <person name="Mallez S."/>
            <person name="Becker A."/>
            <person name="Gohl D.M."/>
            <person name="Silverstein K.A.T."/>
            <person name="Koren S."/>
            <person name="Bechman K.B."/>
            <person name="Herman A."/>
            <person name="Abrahante J.E."/>
            <person name="Garbe J."/>
        </authorList>
    </citation>
    <scope>NUCLEOTIDE SEQUENCE</scope>
    <source>
        <strain evidence="13">Duluth1</strain>
        <tissue evidence="13">Whole animal</tissue>
    </source>
</reference>
<comment type="catalytic activity">
    <reaction evidence="10">
        <text>NAD(+) + H2O = ADP-D-ribose + nicotinamide + H(+)</text>
        <dbReference type="Rhea" id="RHEA:16301"/>
        <dbReference type="ChEBI" id="CHEBI:15377"/>
        <dbReference type="ChEBI" id="CHEBI:15378"/>
        <dbReference type="ChEBI" id="CHEBI:17154"/>
        <dbReference type="ChEBI" id="CHEBI:57540"/>
        <dbReference type="ChEBI" id="CHEBI:57967"/>
        <dbReference type="EC" id="3.2.2.6"/>
    </reaction>
    <physiologicalReaction direction="left-to-right" evidence="10">
        <dbReference type="Rhea" id="RHEA:16302"/>
    </physiologicalReaction>
</comment>
<feature type="domain" description="TIR" evidence="11">
    <location>
        <begin position="738"/>
        <end position="881"/>
    </location>
</feature>
<dbReference type="AlphaFoldDB" id="A0A9D4S5T4"/>
<feature type="domain" description="SAM" evidence="12">
    <location>
        <begin position="567"/>
        <end position="631"/>
    </location>
</feature>
<dbReference type="Pfam" id="PF13676">
    <property type="entry name" value="TIR_2"/>
    <property type="match status" value="1"/>
</dbReference>
<dbReference type="SMART" id="SM00454">
    <property type="entry name" value="SAM"/>
    <property type="match status" value="2"/>
</dbReference>
<dbReference type="InterPro" id="IPR035897">
    <property type="entry name" value="Toll_tir_struct_dom_sf"/>
</dbReference>
<name>A0A9D4S5T4_DREPO</name>
<comment type="subcellular location">
    <subcellularLocation>
        <location evidence="1">Cytoplasm</location>
    </subcellularLocation>
</comment>
<dbReference type="InterPro" id="IPR011989">
    <property type="entry name" value="ARM-like"/>
</dbReference>
<dbReference type="GO" id="GO:0030425">
    <property type="term" value="C:dendrite"/>
    <property type="evidence" value="ECO:0007669"/>
    <property type="project" value="TreeGrafter"/>
</dbReference>
<evidence type="ECO:0000256" key="10">
    <source>
        <dbReference type="ARBA" id="ARBA00047304"/>
    </source>
</evidence>
<dbReference type="GO" id="GO:0061809">
    <property type="term" value="F:NAD+ nucleosidase activity, cyclic ADP-ribose generating"/>
    <property type="evidence" value="ECO:0007669"/>
    <property type="project" value="UniProtKB-EC"/>
</dbReference>
<dbReference type="Gene3D" id="1.25.10.10">
    <property type="entry name" value="Leucine-rich Repeat Variant"/>
    <property type="match status" value="1"/>
</dbReference>
<reference evidence="13" key="1">
    <citation type="journal article" date="2019" name="bioRxiv">
        <title>The Genome of the Zebra Mussel, Dreissena polymorpha: A Resource for Invasive Species Research.</title>
        <authorList>
            <person name="McCartney M.A."/>
            <person name="Auch B."/>
            <person name="Kono T."/>
            <person name="Mallez S."/>
            <person name="Zhang Y."/>
            <person name="Obille A."/>
            <person name="Becker A."/>
            <person name="Abrahante J.E."/>
            <person name="Garbe J."/>
            <person name="Badalamenti J.P."/>
            <person name="Herman A."/>
            <person name="Mangelson H."/>
            <person name="Liachko I."/>
            <person name="Sullivan S."/>
            <person name="Sone E.D."/>
            <person name="Koren S."/>
            <person name="Silverstein K.A.T."/>
            <person name="Beckman K.B."/>
            <person name="Gohl D.M."/>
        </authorList>
    </citation>
    <scope>NUCLEOTIDE SEQUENCE</scope>
    <source>
        <strain evidence="13">Duluth1</strain>
        <tissue evidence="13">Whole animal</tissue>
    </source>
</reference>
<keyword evidence="6" id="KW-0677">Repeat</keyword>
<dbReference type="Proteomes" id="UP000828390">
    <property type="component" value="Unassembled WGS sequence"/>
</dbReference>
<keyword evidence="7" id="KW-0378">Hydrolase</keyword>
<dbReference type="GO" id="GO:0048678">
    <property type="term" value="P:response to axon injury"/>
    <property type="evidence" value="ECO:0007669"/>
    <property type="project" value="InterPro"/>
</dbReference>
<keyword evidence="14" id="KW-1185">Reference proteome</keyword>
<organism evidence="13 14">
    <name type="scientific">Dreissena polymorpha</name>
    <name type="common">Zebra mussel</name>
    <name type="synonym">Mytilus polymorpha</name>
    <dbReference type="NCBI Taxonomy" id="45954"/>
    <lineage>
        <taxon>Eukaryota</taxon>
        <taxon>Metazoa</taxon>
        <taxon>Spiralia</taxon>
        <taxon>Lophotrochozoa</taxon>
        <taxon>Mollusca</taxon>
        <taxon>Bivalvia</taxon>
        <taxon>Autobranchia</taxon>
        <taxon>Heteroconchia</taxon>
        <taxon>Euheterodonta</taxon>
        <taxon>Imparidentia</taxon>
        <taxon>Neoheterodontei</taxon>
        <taxon>Myida</taxon>
        <taxon>Dreissenoidea</taxon>
        <taxon>Dreissenidae</taxon>
        <taxon>Dreissena</taxon>
    </lineage>
</organism>
<evidence type="ECO:0000256" key="4">
    <source>
        <dbReference type="ARBA" id="ARBA00022490"/>
    </source>
</evidence>
<keyword evidence="4" id="KW-0963">Cytoplasm</keyword>
<evidence type="ECO:0000259" key="12">
    <source>
        <dbReference type="PROSITE" id="PS50105"/>
    </source>
</evidence>
<dbReference type="GO" id="GO:0034128">
    <property type="term" value="P:negative regulation of MyD88-independent toll-like receptor signaling pathway"/>
    <property type="evidence" value="ECO:0007669"/>
    <property type="project" value="InterPro"/>
</dbReference>
<dbReference type="EC" id="3.2.2.6" evidence="3"/>
<evidence type="ECO:0000256" key="9">
    <source>
        <dbReference type="ARBA" id="ARBA00023027"/>
    </source>
</evidence>
<evidence type="ECO:0000256" key="1">
    <source>
        <dbReference type="ARBA" id="ARBA00004496"/>
    </source>
</evidence>
<dbReference type="InterPro" id="IPR016024">
    <property type="entry name" value="ARM-type_fold"/>
</dbReference>
<gene>
    <name evidence="13" type="ORF">DPMN_015031</name>
</gene>
<dbReference type="InterPro" id="IPR001660">
    <property type="entry name" value="SAM"/>
</dbReference>
<proteinExistence type="inferred from homology"/>
<evidence type="ECO:0000313" key="13">
    <source>
        <dbReference type="EMBL" id="KAH3890942.1"/>
    </source>
</evidence>
<protein>
    <recommendedName>
        <fullName evidence="3">ADP-ribosyl cyclase/cyclic ADP-ribose hydrolase</fullName>
        <ecNumber evidence="3">3.2.2.6</ecNumber>
    </recommendedName>
</protein>
<dbReference type="SUPFAM" id="SSF52200">
    <property type="entry name" value="Toll/Interleukin receptor TIR domain"/>
    <property type="match status" value="1"/>
</dbReference>
<dbReference type="GO" id="GO:0035591">
    <property type="term" value="F:signaling adaptor activity"/>
    <property type="evidence" value="ECO:0007669"/>
    <property type="project" value="InterPro"/>
</dbReference>
<evidence type="ECO:0000256" key="8">
    <source>
        <dbReference type="ARBA" id="ARBA00022859"/>
    </source>
</evidence>
<keyword evidence="5" id="KW-0399">Innate immunity</keyword>